<evidence type="ECO:0000256" key="1">
    <source>
        <dbReference type="ARBA" id="ARBA00022603"/>
    </source>
</evidence>
<dbReference type="GO" id="GO:0008170">
    <property type="term" value="F:N-methyltransferase activity"/>
    <property type="evidence" value="ECO:0007669"/>
    <property type="project" value="InterPro"/>
</dbReference>
<dbReference type="SUPFAM" id="SSF53335">
    <property type="entry name" value="S-adenosyl-L-methionine-dependent methyltransferases"/>
    <property type="match status" value="1"/>
</dbReference>
<evidence type="ECO:0000259" key="5">
    <source>
        <dbReference type="Pfam" id="PF01555"/>
    </source>
</evidence>
<keyword evidence="2" id="KW-0808">Transferase</keyword>
<dbReference type="GO" id="GO:0032259">
    <property type="term" value="P:methylation"/>
    <property type="evidence" value="ECO:0007669"/>
    <property type="project" value="UniProtKB-KW"/>
</dbReference>
<keyword evidence="1" id="KW-0489">Methyltransferase</keyword>
<dbReference type="AlphaFoldDB" id="A0A926ELC7"/>
<dbReference type="GO" id="GO:0009307">
    <property type="term" value="P:DNA restriction-modification system"/>
    <property type="evidence" value="ECO:0007669"/>
    <property type="project" value="UniProtKB-KW"/>
</dbReference>
<evidence type="ECO:0000256" key="4">
    <source>
        <dbReference type="RuleBase" id="RU362026"/>
    </source>
</evidence>
<evidence type="ECO:0000313" key="7">
    <source>
        <dbReference type="Proteomes" id="UP000655830"/>
    </source>
</evidence>
<dbReference type="Pfam" id="PF01555">
    <property type="entry name" value="N6_N4_Mtase"/>
    <property type="match status" value="1"/>
</dbReference>
<organism evidence="6 7">
    <name type="scientific">Zhenhengia yiwuensis</name>
    <dbReference type="NCBI Taxonomy" id="2763666"/>
    <lineage>
        <taxon>Bacteria</taxon>
        <taxon>Bacillati</taxon>
        <taxon>Bacillota</taxon>
        <taxon>Clostridia</taxon>
        <taxon>Lachnospirales</taxon>
        <taxon>Lachnospiraceae</taxon>
        <taxon>Zhenhengia</taxon>
    </lineage>
</organism>
<feature type="domain" description="DNA methylase N-4/N-6" evidence="5">
    <location>
        <begin position="21"/>
        <end position="232"/>
    </location>
</feature>
<dbReference type="GO" id="GO:0003677">
    <property type="term" value="F:DNA binding"/>
    <property type="evidence" value="ECO:0007669"/>
    <property type="project" value="InterPro"/>
</dbReference>
<comment type="similarity">
    <text evidence="4">Belongs to the N(4)/N(6)-methyltransferase family.</text>
</comment>
<evidence type="ECO:0000256" key="2">
    <source>
        <dbReference type="ARBA" id="ARBA00022679"/>
    </source>
</evidence>
<dbReference type="Proteomes" id="UP000655830">
    <property type="component" value="Unassembled WGS sequence"/>
</dbReference>
<name>A0A926ELC7_9FIRM</name>
<dbReference type="InterPro" id="IPR029063">
    <property type="entry name" value="SAM-dependent_MTases_sf"/>
</dbReference>
<dbReference type="InterPro" id="IPR001091">
    <property type="entry name" value="RM_Methyltransferase"/>
</dbReference>
<evidence type="ECO:0000313" key="6">
    <source>
        <dbReference type="EMBL" id="MBC8580202.1"/>
    </source>
</evidence>
<comment type="caution">
    <text evidence="6">The sequence shown here is derived from an EMBL/GenBank/DDBJ whole genome shotgun (WGS) entry which is preliminary data.</text>
</comment>
<proteinExistence type="inferred from homology"/>
<dbReference type="EMBL" id="JACRSY010000018">
    <property type="protein sequence ID" value="MBC8580202.1"/>
    <property type="molecule type" value="Genomic_DNA"/>
</dbReference>
<evidence type="ECO:0000256" key="3">
    <source>
        <dbReference type="ARBA" id="ARBA00022747"/>
    </source>
</evidence>
<protein>
    <recommendedName>
        <fullName evidence="4">Methyltransferase</fullName>
        <ecNumber evidence="4">2.1.1.-</ecNumber>
    </recommendedName>
</protein>
<dbReference type="Gene3D" id="3.40.50.150">
    <property type="entry name" value="Vaccinia Virus protein VP39"/>
    <property type="match status" value="1"/>
</dbReference>
<dbReference type="InterPro" id="IPR002941">
    <property type="entry name" value="DNA_methylase_N4/N6"/>
</dbReference>
<dbReference type="RefSeq" id="WP_249333074.1">
    <property type="nucleotide sequence ID" value="NZ_JACRSY010000018.1"/>
</dbReference>
<gene>
    <name evidence="6" type="ORF">H8718_11770</name>
</gene>
<reference evidence="6" key="1">
    <citation type="submission" date="2020-08" db="EMBL/GenBank/DDBJ databases">
        <title>Genome public.</title>
        <authorList>
            <person name="Liu C."/>
            <person name="Sun Q."/>
        </authorList>
    </citation>
    <scope>NUCLEOTIDE SEQUENCE</scope>
    <source>
        <strain evidence="6">NSJ-12</strain>
    </source>
</reference>
<accession>A0A926ELC7</accession>
<sequence>MYKLYKGDCLEVMKEIPTGSVDMILCDLPYGTTECKWDSIIPLDRLWTEYERIIKEDGAIVLTAAQPFTTQLIESNRKRFRYCWYWIKNIPTGFCFAKYQPMRRVEDVCVFYKKAPKYNPQGLVRIEKPKSRIRKPLKNEDWIYRDTLNGEFTPQWTNYPSNVLNIKSERGFHPTQKPVPLFEYLIKTYTDEGMTVLDNCMGSGTSGVACMNTNRKFIGIEMDEKYFNVAKERIEGSLTQGEKQWA</sequence>
<keyword evidence="7" id="KW-1185">Reference proteome</keyword>
<keyword evidence="3" id="KW-0680">Restriction system</keyword>
<dbReference type="PRINTS" id="PR00508">
    <property type="entry name" value="S21N4MTFRASE"/>
</dbReference>
<dbReference type="EC" id="2.1.1.-" evidence="4"/>